<evidence type="ECO:0000313" key="2">
    <source>
        <dbReference type="Proteomes" id="UP000030649"/>
    </source>
</evidence>
<evidence type="ECO:0000313" key="1">
    <source>
        <dbReference type="EMBL" id="ERG91523.1"/>
    </source>
</evidence>
<gene>
    <name evidence="1" type="ORF">J07HQW1_01557</name>
</gene>
<dbReference type="Proteomes" id="UP000030649">
    <property type="component" value="Unassembled WGS sequence"/>
</dbReference>
<accession>U1N542</accession>
<name>U1N542_9EURY</name>
<organism evidence="1 2">
    <name type="scientific">Haloquadratum walsbyi J07HQW1</name>
    <dbReference type="NCBI Taxonomy" id="1238424"/>
    <lineage>
        <taxon>Archaea</taxon>
        <taxon>Methanobacteriati</taxon>
        <taxon>Methanobacteriota</taxon>
        <taxon>Stenosarchaea group</taxon>
        <taxon>Halobacteria</taxon>
        <taxon>Halobacteriales</taxon>
        <taxon>Haloferacaceae</taxon>
        <taxon>Haloquadratum</taxon>
    </lineage>
</organism>
<dbReference type="HOGENOM" id="CLU_2447606_0_0_2"/>
<dbReference type="EMBL" id="KE356560">
    <property type="protein sequence ID" value="ERG91523.1"/>
    <property type="molecule type" value="Genomic_DNA"/>
</dbReference>
<reference evidence="1 2" key="1">
    <citation type="journal article" date="2013" name="PLoS ONE">
        <title>Assembly-driven community genomics of a hypersaline microbial ecosystem.</title>
        <authorList>
            <person name="Podell S."/>
            <person name="Ugalde J.A."/>
            <person name="Narasingarao P."/>
            <person name="Banfield J.F."/>
            <person name="Heidelberg K.B."/>
            <person name="Allen E.E."/>
        </authorList>
    </citation>
    <scope>NUCLEOTIDE SEQUENCE [LARGE SCALE GENOMIC DNA]</scope>
    <source>
        <strain evidence="2">J07HQW1</strain>
    </source>
</reference>
<proteinExistence type="predicted"/>
<dbReference type="AlphaFoldDB" id="U1N542"/>
<sequence>MNQCVIRYATRGPLHRRNHVLYWNSDLASHRRDVNMGQTVPKQIIAGHADDVVSNDDTVASDPLPPMMMQLPPAECKSHVQTHDKLVFN</sequence>
<protein>
    <submittedName>
        <fullName evidence="1">Uncharacterized protein</fullName>
    </submittedName>
</protein>
<dbReference type="STRING" id="1238424.J07HQW1_01557"/>